<dbReference type="InterPro" id="IPR000014">
    <property type="entry name" value="PAS"/>
</dbReference>
<proteinExistence type="predicted"/>
<comment type="caution">
    <text evidence="3">The sequence shown here is derived from an EMBL/GenBank/DDBJ whole genome shotgun (WGS) entry which is preliminary data.</text>
</comment>
<evidence type="ECO:0000259" key="2">
    <source>
        <dbReference type="PROSITE" id="PS50112"/>
    </source>
</evidence>
<feature type="domain" description="PAS" evidence="2">
    <location>
        <begin position="174"/>
        <end position="225"/>
    </location>
</feature>
<reference evidence="3 4" key="1">
    <citation type="submission" date="2018-09" db="EMBL/GenBank/DDBJ databases">
        <title>Metagenome Assembled Genomes from an Advanced Water Purification Facility.</title>
        <authorList>
            <person name="Stamps B.W."/>
            <person name="Spear J.R."/>
        </authorList>
    </citation>
    <scope>NUCLEOTIDE SEQUENCE [LARGE SCALE GENOMIC DNA]</scope>
    <source>
        <strain evidence="3">Bin_63_2</strain>
    </source>
</reference>
<dbReference type="PROSITE" id="PS50112">
    <property type="entry name" value="PAS"/>
    <property type="match status" value="1"/>
</dbReference>
<dbReference type="Gene3D" id="3.30.450.20">
    <property type="entry name" value="PAS domain"/>
    <property type="match status" value="1"/>
</dbReference>
<evidence type="ECO:0000313" key="4">
    <source>
        <dbReference type="Proteomes" id="UP000321026"/>
    </source>
</evidence>
<keyword evidence="1" id="KW-0472">Membrane</keyword>
<dbReference type="EMBL" id="SSDS01000018">
    <property type="protein sequence ID" value="TXG78349.1"/>
    <property type="molecule type" value="Genomic_DNA"/>
</dbReference>
<feature type="transmembrane region" description="Helical" evidence="1">
    <location>
        <begin position="57"/>
        <end position="74"/>
    </location>
</feature>
<dbReference type="CDD" id="cd00130">
    <property type="entry name" value="PAS"/>
    <property type="match status" value="1"/>
</dbReference>
<sequence>MPILITGLFIISTLINFGLIYFKLSSVFSQQIISVVLLFAVILLGKFNNVKQKQTPWQTSIAVLLSSFLVQILVISSGGLYSPLLIIIHIYTLGAIFLLNSKTPIFFLIFSLCILAAQLRYDPILAGTFLNDPWTAVIYGMSFLIIIPLALYLSHNYFMKDAFTKILKNYIKMQEQKESSILTALNDLVVVTDQNLSIVSVNVSVEKYLQIDKQDILGKKMFDVFTFKDLSGNSADAASLSIDVALKDHASHFVEGFMLITEANIKPKPVLVQIRPLADSQGVISQIVIVMSEPAAKREEHAHASISEAIKRKNLLLDAFARIQPGTTYDSVKANIGLVTHIEEDIFLSQELEDHAISEKPVLTDVVILSHQKVAESRALAAFLGISATVTFADPDAKEAAYVKLHESQTSDLDLSPSIYSLPLEKRFVGIILRKMLEIGMIVASSTPYKSIVLDASQDNDRKIYLKVSMPNPGVQESELNDLFELNNPVVGAKTRLASGSGMEGFLFKKLCTILNIPYQVQLSSNGAKIEIQIALDKAARTL</sequence>
<dbReference type="Proteomes" id="UP000321026">
    <property type="component" value="Unassembled WGS sequence"/>
</dbReference>
<gene>
    <name evidence="3" type="ORF">E6Q11_01150</name>
</gene>
<feature type="transmembrane region" description="Helical" evidence="1">
    <location>
        <begin position="80"/>
        <end position="98"/>
    </location>
</feature>
<keyword evidence="1" id="KW-1133">Transmembrane helix</keyword>
<organism evidence="3 4">
    <name type="scientific">Candidatus Dojkabacteria bacterium</name>
    <dbReference type="NCBI Taxonomy" id="2099670"/>
    <lineage>
        <taxon>Bacteria</taxon>
        <taxon>Candidatus Dojkabacteria</taxon>
    </lineage>
</organism>
<dbReference type="InterPro" id="IPR035965">
    <property type="entry name" value="PAS-like_dom_sf"/>
</dbReference>
<feature type="transmembrane region" description="Helical" evidence="1">
    <location>
        <begin position="28"/>
        <end position="45"/>
    </location>
</feature>
<feature type="transmembrane region" description="Helical" evidence="1">
    <location>
        <begin position="5"/>
        <end position="22"/>
    </location>
</feature>
<evidence type="ECO:0000256" key="1">
    <source>
        <dbReference type="SAM" id="Phobius"/>
    </source>
</evidence>
<dbReference type="Pfam" id="PF13426">
    <property type="entry name" value="PAS_9"/>
    <property type="match status" value="1"/>
</dbReference>
<feature type="transmembrane region" description="Helical" evidence="1">
    <location>
        <begin position="133"/>
        <end position="153"/>
    </location>
</feature>
<dbReference type="SUPFAM" id="SSF55785">
    <property type="entry name" value="PYP-like sensor domain (PAS domain)"/>
    <property type="match status" value="1"/>
</dbReference>
<dbReference type="AlphaFoldDB" id="A0A5C7JA16"/>
<accession>A0A5C7JA16</accession>
<name>A0A5C7JA16_9BACT</name>
<keyword evidence="1" id="KW-0812">Transmembrane</keyword>
<feature type="transmembrane region" description="Helical" evidence="1">
    <location>
        <begin position="105"/>
        <end position="121"/>
    </location>
</feature>
<evidence type="ECO:0000313" key="3">
    <source>
        <dbReference type="EMBL" id="TXG78349.1"/>
    </source>
</evidence>
<protein>
    <submittedName>
        <fullName evidence="3">PAS domain-containing protein</fullName>
    </submittedName>
</protein>